<evidence type="ECO:0000313" key="4">
    <source>
        <dbReference type="EMBL" id="OEG12392.1"/>
    </source>
</evidence>
<dbReference type="Proteomes" id="UP000095094">
    <property type="component" value="Unassembled WGS sequence"/>
</dbReference>
<evidence type="ECO:0000256" key="2">
    <source>
        <dbReference type="SAM" id="SignalP"/>
    </source>
</evidence>
<dbReference type="PANTHER" id="PTHR37806">
    <property type="entry name" value="LMO0724 PROTEIN"/>
    <property type="match status" value="1"/>
</dbReference>
<feature type="domain" description="Peptidase C39-like" evidence="3">
    <location>
        <begin position="543"/>
        <end position="696"/>
    </location>
</feature>
<sequence length="721" mass="79714">MKKNLFFGLIGITLFFTVGTISASSEEVVNEPQSTVENEITETTTSEQAIQSTQSTTETTEAVTTSSESITESKPEPTAEKTTAPMTLNYSIYNEQSGWQANQSNGAVAEYPNGRIEALKINIEGSTAELGTIQYRAHVADVGWQNFADVNSISGISGKRMEAVQIQLTETLKANYDIYYRLHVQNFGWLDWAANGQTAGTTGFSYEIKGIQIQLVEKGQTVPGKTVRPFVQYKKPNIKYQSHIQDIGWQGIKTNGELSGTTGQSKRMEAMKITVDNTPVSGGIEYRSHVQDIGWQGYVTNNAMTGTMKQSKRMEALSIRLTGELAQHFDVYYHVHAKNFGWMDWASNGQDAGTSGFSYQLESIEIRLVKKGTAAPGAVKRYFVQYKQPTVTYQSHVQDKGWQAPSTNGQTNGSTGQSKRVEAIKVNVANAPVSGSIEYRTHVQDKGWQHYVANNQLSGTTGQSKRVEAYDIRLTGELAKHFDVYYRGHIEKIGNSGWNKNSGIVGSSGFSLRLEAIEIQLVRKNQKAPTLSKSFWENKSAELNVPFINQYASNAPMGCEAASLLQALKTLGYAKNYTLTAFLNEMPISYNNDPNNGFAGNPYIIMTNGVYQSIFAKPLANWGTKYGNVQNISGSSASNLKLQLTLGRPVVVYVTYNFESPTYGYYFWGKGVDNAHIMTLAGYNSTTKKYLVSDPAKGKYWVDYAVFEKAYNLTKGAVVVR</sequence>
<dbReference type="AlphaFoldDB" id="A0A1E5GI60"/>
<feature type="signal peptide" evidence="2">
    <location>
        <begin position="1"/>
        <end position="23"/>
    </location>
</feature>
<feature type="region of interest" description="Disordered" evidence="1">
    <location>
        <begin position="30"/>
        <end position="81"/>
    </location>
</feature>
<keyword evidence="5" id="KW-1185">Reference proteome</keyword>
<organism evidence="4 5">
    <name type="scientific">Enterococcus termitis</name>
    <dbReference type="NCBI Taxonomy" id="332950"/>
    <lineage>
        <taxon>Bacteria</taxon>
        <taxon>Bacillati</taxon>
        <taxon>Bacillota</taxon>
        <taxon>Bacilli</taxon>
        <taxon>Lactobacillales</taxon>
        <taxon>Enterococcaceae</taxon>
        <taxon>Enterococcus</taxon>
    </lineage>
</organism>
<feature type="chain" id="PRO_5009177559" description="Peptidase C39-like domain-containing protein" evidence="2">
    <location>
        <begin position="24"/>
        <end position="721"/>
    </location>
</feature>
<dbReference type="InterPro" id="IPR006637">
    <property type="entry name" value="ChW"/>
</dbReference>
<protein>
    <recommendedName>
        <fullName evidence="3">Peptidase C39-like domain-containing protein</fullName>
    </recommendedName>
</protein>
<evidence type="ECO:0000313" key="5">
    <source>
        <dbReference type="Proteomes" id="UP000095094"/>
    </source>
</evidence>
<dbReference type="Pfam" id="PF13529">
    <property type="entry name" value="Peptidase_C39_2"/>
    <property type="match status" value="1"/>
</dbReference>
<name>A0A1E5GI60_9ENTE</name>
<feature type="compositionally biased region" description="Polar residues" evidence="1">
    <location>
        <begin position="404"/>
        <end position="417"/>
    </location>
</feature>
<proteinExistence type="predicted"/>
<evidence type="ECO:0000259" key="3">
    <source>
        <dbReference type="Pfam" id="PF13529"/>
    </source>
</evidence>
<dbReference type="SMART" id="SM00728">
    <property type="entry name" value="ChW"/>
    <property type="match status" value="9"/>
</dbReference>
<dbReference type="InterPro" id="IPR039564">
    <property type="entry name" value="Peptidase_C39-like"/>
</dbReference>
<gene>
    <name evidence="4" type="ORF">BCR25_07590</name>
</gene>
<dbReference type="Pfam" id="PF07538">
    <property type="entry name" value="ChW"/>
    <property type="match status" value="8"/>
</dbReference>
<feature type="compositionally biased region" description="Low complexity" evidence="1">
    <location>
        <begin position="41"/>
        <end position="70"/>
    </location>
</feature>
<dbReference type="PATRIC" id="fig|332950.4.peg.2726"/>
<dbReference type="RefSeq" id="WP_069664094.1">
    <property type="nucleotide sequence ID" value="NZ_JBHUJJ010000001.1"/>
</dbReference>
<evidence type="ECO:0000256" key="1">
    <source>
        <dbReference type="SAM" id="MobiDB-lite"/>
    </source>
</evidence>
<reference evidence="5" key="1">
    <citation type="submission" date="2016-09" db="EMBL/GenBank/DDBJ databases">
        <authorList>
            <person name="Gulvik C.A."/>
        </authorList>
    </citation>
    <scope>NUCLEOTIDE SEQUENCE [LARGE SCALE GENOMIC DNA]</scope>
    <source>
        <strain evidence="5">LMG 8895</strain>
    </source>
</reference>
<keyword evidence="2" id="KW-0732">Signal</keyword>
<comment type="caution">
    <text evidence="4">The sequence shown here is derived from an EMBL/GenBank/DDBJ whole genome shotgun (WGS) entry which is preliminary data.</text>
</comment>
<dbReference type="PANTHER" id="PTHR37806:SF1">
    <property type="entry name" value="PEPTIDASE C39-LIKE DOMAIN-CONTAINING PROTEIN"/>
    <property type="match status" value="1"/>
</dbReference>
<feature type="region of interest" description="Disordered" evidence="1">
    <location>
        <begin position="397"/>
        <end position="417"/>
    </location>
</feature>
<dbReference type="EMBL" id="MIJY01000034">
    <property type="protein sequence ID" value="OEG12392.1"/>
    <property type="molecule type" value="Genomic_DNA"/>
</dbReference>
<dbReference type="Gene3D" id="3.90.70.10">
    <property type="entry name" value="Cysteine proteinases"/>
    <property type="match status" value="1"/>
</dbReference>
<accession>A0A1E5GI60</accession>
<dbReference type="OrthoDB" id="9763643at2"/>